<gene>
    <name evidence="2" type="ORF">S03H2_33107</name>
</gene>
<evidence type="ECO:0000313" key="2">
    <source>
        <dbReference type="EMBL" id="GAH60545.1"/>
    </source>
</evidence>
<sequence>CQTQNIVELKTVYESLLGSYLDDVEKYARNNTLARVMRHAIESSFYSAGSRIRFEGFGRSRYRSREMSEALKTLEKAMLIYLMYPTTGTSLPIEANRKKSPRLHLVDTGLVNYFAGLQKELFGTQNLNSVYEGKIAEHIVGQELLAENQTFTRKVQFWVREKKQSNAQVDYIVPFGNYVIPVEVKTGKAGRLRSMHEFIDRAPHRYAVRVYSGRLKIDIVETLKGKKFFLLNLPFYLIGRLNSYLLWFLEEGIK</sequence>
<feature type="non-terminal residue" evidence="2">
    <location>
        <position position="1"/>
    </location>
</feature>
<comment type="caution">
    <text evidence="2">The sequence shown here is derived from an EMBL/GenBank/DDBJ whole genome shotgun (WGS) entry which is preliminary data.</text>
</comment>
<dbReference type="EMBL" id="BARU01020138">
    <property type="protein sequence ID" value="GAH60545.1"/>
    <property type="molecule type" value="Genomic_DNA"/>
</dbReference>
<proteinExistence type="predicted"/>
<dbReference type="Pfam" id="PF13635">
    <property type="entry name" value="DUF4143"/>
    <property type="match status" value="1"/>
</dbReference>
<feature type="domain" description="DUF4143" evidence="1">
    <location>
        <begin position="23"/>
        <end position="186"/>
    </location>
</feature>
<organism evidence="2">
    <name type="scientific">marine sediment metagenome</name>
    <dbReference type="NCBI Taxonomy" id="412755"/>
    <lineage>
        <taxon>unclassified sequences</taxon>
        <taxon>metagenomes</taxon>
        <taxon>ecological metagenomes</taxon>
    </lineage>
</organism>
<dbReference type="AlphaFoldDB" id="X1HU21"/>
<dbReference type="PANTHER" id="PTHR33295:SF7">
    <property type="entry name" value="ATPASE"/>
    <property type="match status" value="1"/>
</dbReference>
<reference evidence="2" key="1">
    <citation type="journal article" date="2014" name="Front. Microbiol.">
        <title>High frequency of phylogenetically diverse reductive dehalogenase-homologous genes in deep subseafloor sedimentary metagenomes.</title>
        <authorList>
            <person name="Kawai M."/>
            <person name="Futagami T."/>
            <person name="Toyoda A."/>
            <person name="Takaki Y."/>
            <person name="Nishi S."/>
            <person name="Hori S."/>
            <person name="Arai W."/>
            <person name="Tsubouchi T."/>
            <person name="Morono Y."/>
            <person name="Uchiyama I."/>
            <person name="Ito T."/>
            <person name="Fujiyama A."/>
            <person name="Inagaki F."/>
            <person name="Takami H."/>
        </authorList>
    </citation>
    <scope>NUCLEOTIDE SEQUENCE</scope>
    <source>
        <strain evidence="2">Expedition CK06-06</strain>
    </source>
</reference>
<evidence type="ECO:0000259" key="1">
    <source>
        <dbReference type="Pfam" id="PF13635"/>
    </source>
</evidence>
<dbReference type="PANTHER" id="PTHR33295">
    <property type="entry name" value="ATPASE"/>
    <property type="match status" value="1"/>
</dbReference>
<protein>
    <recommendedName>
        <fullName evidence="1">DUF4143 domain-containing protein</fullName>
    </recommendedName>
</protein>
<accession>X1HU21</accession>
<dbReference type="InterPro" id="IPR025420">
    <property type="entry name" value="DUF4143"/>
</dbReference>
<name>X1HU21_9ZZZZ</name>